<dbReference type="GO" id="GO:0004359">
    <property type="term" value="F:glutaminase activity"/>
    <property type="evidence" value="ECO:0007669"/>
    <property type="project" value="UniProtKB-EC"/>
</dbReference>
<feature type="domain" description="Glutamine amidotransferase" evidence="10">
    <location>
        <begin position="18"/>
        <end position="221"/>
    </location>
</feature>
<dbReference type="InParanoid" id="A0A2R5GKW5"/>
<keyword evidence="4" id="KW-0315">Glutamine amidotransferase</keyword>
<keyword evidence="3" id="KW-0378">Hydrolase</keyword>
<evidence type="ECO:0000259" key="10">
    <source>
        <dbReference type="Pfam" id="PF00117"/>
    </source>
</evidence>
<comment type="similarity">
    <text evidence="9">Belongs to the HisA/HisF family.</text>
</comment>
<dbReference type="InterPro" id="IPR006062">
    <property type="entry name" value="His_biosynth"/>
</dbReference>
<comment type="catalytic activity">
    <reaction evidence="7">
        <text>5-[(5-phospho-1-deoxy-D-ribulos-1-ylimino)methylamino]-1-(5-phospho-beta-D-ribosyl)imidazole-4-carboxamide + L-glutamine = D-erythro-1-(imidazol-4-yl)glycerol 3-phosphate + 5-amino-1-(5-phospho-beta-D-ribosyl)imidazole-4-carboxamide + L-glutamate + H(+)</text>
        <dbReference type="Rhea" id="RHEA:24793"/>
        <dbReference type="ChEBI" id="CHEBI:15378"/>
        <dbReference type="ChEBI" id="CHEBI:29985"/>
        <dbReference type="ChEBI" id="CHEBI:58278"/>
        <dbReference type="ChEBI" id="CHEBI:58359"/>
        <dbReference type="ChEBI" id="CHEBI:58475"/>
        <dbReference type="ChEBI" id="CHEBI:58525"/>
        <dbReference type="EC" id="4.3.2.10"/>
    </reaction>
</comment>
<dbReference type="SUPFAM" id="SSF51366">
    <property type="entry name" value="Ribulose-phoshate binding barrel"/>
    <property type="match status" value="1"/>
</dbReference>
<dbReference type="Proteomes" id="UP000241890">
    <property type="component" value="Unassembled WGS sequence"/>
</dbReference>
<dbReference type="PANTHER" id="PTHR21235:SF2">
    <property type="entry name" value="IMIDAZOLE GLYCEROL PHOSPHATE SYNTHASE HISHF"/>
    <property type="match status" value="1"/>
</dbReference>
<dbReference type="InterPro" id="IPR010139">
    <property type="entry name" value="Imidazole-glycPsynth_HisH"/>
</dbReference>
<reference evidence="11 12" key="1">
    <citation type="submission" date="2017-12" db="EMBL/GenBank/DDBJ databases">
        <title>Sequencing, de novo assembly and annotation of complete genome of a new Thraustochytrid species, strain FCC1311.</title>
        <authorList>
            <person name="Sedici K."/>
            <person name="Godart F."/>
            <person name="Aiese Cigliano R."/>
            <person name="Sanseverino W."/>
            <person name="Barakat M."/>
            <person name="Ortet P."/>
            <person name="Marechal E."/>
            <person name="Cagnac O."/>
            <person name="Amato A."/>
        </authorList>
    </citation>
    <scope>NUCLEOTIDE SEQUENCE [LARGE SCALE GENOMIC DNA]</scope>
</reference>
<evidence type="ECO:0000313" key="11">
    <source>
        <dbReference type="EMBL" id="GBG31527.1"/>
    </source>
</evidence>
<proteinExistence type="inferred from homology"/>
<dbReference type="SUPFAM" id="SSF52317">
    <property type="entry name" value="Class I glutamine amidotransferase-like"/>
    <property type="match status" value="1"/>
</dbReference>
<dbReference type="NCBIfam" id="TIGR01855">
    <property type="entry name" value="IMP_synth_hisH"/>
    <property type="match status" value="1"/>
</dbReference>
<keyword evidence="5 9" id="KW-0368">Histidine biosynthesis</keyword>
<dbReference type="Gene3D" id="3.20.20.70">
    <property type="entry name" value="Aldolase class I"/>
    <property type="match status" value="1"/>
</dbReference>
<organism evidence="11 12">
    <name type="scientific">Hondaea fermentalgiana</name>
    <dbReference type="NCBI Taxonomy" id="2315210"/>
    <lineage>
        <taxon>Eukaryota</taxon>
        <taxon>Sar</taxon>
        <taxon>Stramenopiles</taxon>
        <taxon>Bigyra</taxon>
        <taxon>Labyrinthulomycetes</taxon>
        <taxon>Thraustochytrida</taxon>
        <taxon>Thraustochytriidae</taxon>
        <taxon>Hondaea</taxon>
    </lineage>
</organism>
<dbReference type="Pfam" id="PF00117">
    <property type="entry name" value="GATase"/>
    <property type="match status" value="1"/>
</dbReference>
<keyword evidence="12" id="KW-1185">Reference proteome</keyword>
<evidence type="ECO:0000256" key="9">
    <source>
        <dbReference type="RuleBase" id="RU003657"/>
    </source>
</evidence>
<dbReference type="GO" id="GO:0000107">
    <property type="term" value="F:imidazoleglycerol-phosphate synthase activity"/>
    <property type="evidence" value="ECO:0007669"/>
    <property type="project" value="InterPro"/>
</dbReference>
<dbReference type="PROSITE" id="PS51273">
    <property type="entry name" value="GATASE_TYPE_1"/>
    <property type="match status" value="1"/>
</dbReference>
<evidence type="ECO:0000256" key="4">
    <source>
        <dbReference type="ARBA" id="ARBA00022962"/>
    </source>
</evidence>
<dbReference type="EMBL" id="BEYU01000099">
    <property type="protein sequence ID" value="GBG31527.1"/>
    <property type="molecule type" value="Genomic_DNA"/>
</dbReference>
<dbReference type="PANTHER" id="PTHR21235">
    <property type="entry name" value="IMIDAZOLE GLYCEROL PHOSPHATE SYNTHASE SUBUNIT HISF/H IGP SYNTHASE SUBUNIT HISF/H"/>
    <property type="match status" value="1"/>
</dbReference>
<evidence type="ECO:0000256" key="5">
    <source>
        <dbReference type="ARBA" id="ARBA00023102"/>
    </source>
</evidence>
<evidence type="ECO:0000256" key="8">
    <source>
        <dbReference type="ARBA" id="ARBA00049534"/>
    </source>
</evidence>
<evidence type="ECO:0000256" key="6">
    <source>
        <dbReference type="ARBA" id="ARBA00023239"/>
    </source>
</evidence>
<dbReference type="OrthoDB" id="10254903at2759"/>
<evidence type="ECO:0000313" key="12">
    <source>
        <dbReference type="Proteomes" id="UP000241890"/>
    </source>
</evidence>
<dbReference type="InterPro" id="IPR011060">
    <property type="entry name" value="RibuloseP-bd_barrel"/>
</dbReference>
<dbReference type="InterPro" id="IPR013785">
    <property type="entry name" value="Aldolase_TIM"/>
</dbReference>
<dbReference type="HAMAP" id="MF_00278">
    <property type="entry name" value="HisH"/>
    <property type="match status" value="1"/>
</dbReference>
<sequence>MAAETSAEAAASQGVVHVLDYGAGNVRSVENAITKCGYEVKTIVRPEEILEAELLVFPGVGSFGNAMRRLQEKGFEAPLKEYIAADRPFFGICLGMQTLFEGSEEEPGLPGLGAIPGIVRHFNAVEGFSSDGSDDTKLTVPHIGWNGVVCRKPSRLFASVEGSMADKRAYFVHSYCALATEANKDWVLCTTQYGIDFVSAVQKGNVMATQFHPEKSGGLGLAILKGFLSRKSDPTELAAPDALAAGEGQVAQVGLSRRIIACLDVRKNDAGDLVVTKGDGYDVREKKKVKEDEAAKEEAKAEKGAVRNFGKPAELAKRYYEDGADEVTFLNITQFREDTMEAETMHEMLRAVSQNVFVPLTIGGGIRDYGDRTALEVAAKYFRSGADKVSLGSYAVEAVIRLRDELGGKPDGSTAIEKISTVYGNQAVVISVDPRRIYLETDDEVAEAEAKGYKVFEVVDDRAAADRAAYARWLRTSVGEEPPAESEVSQDEADAASRPSRCWFQCTVAGGRKRRPLDAIQLVQGVEKLGAGEILLNSIDKDGKNSGFDIALVDAVRSAVGIPVIASSGAGAPEHFVEVFSKTKAEAALAAGIFHREEVEIDAVKAAVDDAGLPVRRS</sequence>
<dbReference type="UniPathway" id="UPA00031">
    <property type="reaction ID" value="UER00010"/>
</dbReference>
<dbReference type="InterPro" id="IPR050064">
    <property type="entry name" value="IGPS_HisA/HisF"/>
</dbReference>
<comment type="caution">
    <text evidence="11">The sequence shown here is derived from an EMBL/GenBank/DDBJ whole genome shotgun (WGS) entry which is preliminary data.</text>
</comment>
<dbReference type="Gene3D" id="3.40.50.880">
    <property type="match status" value="1"/>
</dbReference>
<dbReference type="InterPro" id="IPR017926">
    <property type="entry name" value="GATASE"/>
</dbReference>
<comment type="pathway">
    <text evidence="1">Amino-acid biosynthesis; L-histidine biosynthesis; L-histidine from 5-phospho-alpha-D-ribose 1-diphosphate: step 5/9.</text>
</comment>
<dbReference type="Pfam" id="PF00977">
    <property type="entry name" value="His_biosynth"/>
    <property type="match status" value="2"/>
</dbReference>
<evidence type="ECO:0000256" key="2">
    <source>
        <dbReference type="ARBA" id="ARBA00022605"/>
    </source>
</evidence>
<dbReference type="CDD" id="cd01748">
    <property type="entry name" value="GATase1_IGP_Synthase"/>
    <property type="match status" value="1"/>
</dbReference>
<protein>
    <submittedName>
        <fullName evidence="11">Imidazole glycerol phosphate synthase hisHF</fullName>
    </submittedName>
</protein>
<name>A0A2R5GKW5_9STRA</name>
<accession>A0A2R5GKW5</accession>
<dbReference type="InterPro" id="IPR029062">
    <property type="entry name" value="Class_I_gatase-like"/>
</dbReference>
<dbReference type="InterPro" id="IPR004651">
    <property type="entry name" value="HisF"/>
</dbReference>
<evidence type="ECO:0000256" key="7">
    <source>
        <dbReference type="ARBA" id="ARBA00047838"/>
    </source>
</evidence>
<dbReference type="GO" id="GO:0016829">
    <property type="term" value="F:lyase activity"/>
    <property type="evidence" value="ECO:0007669"/>
    <property type="project" value="UniProtKB-KW"/>
</dbReference>
<evidence type="ECO:0000256" key="3">
    <source>
        <dbReference type="ARBA" id="ARBA00022801"/>
    </source>
</evidence>
<dbReference type="CDD" id="cd04731">
    <property type="entry name" value="HisF"/>
    <property type="match status" value="1"/>
</dbReference>
<gene>
    <name evidence="11" type="ORF">FCC1311_077512</name>
</gene>
<keyword evidence="2 9" id="KW-0028">Amino-acid biosynthesis</keyword>
<keyword evidence="6" id="KW-0456">Lyase</keyword>
<dbReference type="AlphaFoldDB" id="A0A2R5GKW5"/>
<evidence type="ECO:0000256" key="1">
    <source>
        <dbReference type="ARBA" id="ARBA00005091"/>
    </source>
</evidence>
<dbReference type="GO" id="GO:0000105">
    <property type="term" value="P:L-histidine biosynthetic process"/>
    <property type="evidence" value="ECO:0007669"/>
    <property type="project" value="UniProtKB-UniPathway"/>
</dbReference>
<comment type="catalytic activity">
    <reaction evidence="8">
        <text>L-glutamine + H2O = L-glutamate + NH4(+)</text>
        <dbReference type="Rhea" id="RHEA:15889"/>
        <dbReference type="ChEBI" id="CHEBI:15377"/>
        <dbReference type="ChEBI" id="CHEBI:28938"/>
        <dbReference type="ChEBI" id="CHEBI:29985"/>
        <dbReference type="ChEBI" id="CHEBI:58359"/>
        <dbReference type="EC" id="3.5.1.2"/>
    </reaction>
</comment>